<reference evidence="12" key="1">
    <citation type="journal article" date="2019" name="Int. J. Syst. Evol. Microbiol.">
        <title>The Global Catalogue of Microorganisms (GCM) 10K type strain sequencing project: providing services to taxonomists for standard genome sequencing and annotation.</title>
        <authorList>
            <consortium name="The Broad Institute Genomics Platform"/>
            <consortium name="The Broad Institute Genome Sequencing Center for Infectious Disease"/>
            <person name="Wu L."/>
            <person name="Ma J."/>
        </authorList>
    </citation>
    <scope>NUCLEOTIDE SEQUENCE [LARGE SCALE GENOMIC DNA]</scope>
    <source>
        <strain evidence="12">JCM 3272</strain>
    </source>
</reference>
<evidence type="ECO:0000256" key="5">
    <source>
        <dbReference type="ARBA" id="ARBA00022692"/>
    </source>
</evidence>
<dbReference type="PANTHER" id="PTHR48086:SF6">
    <property type="entry name" value="CATION_ACETATE SYMPORTER ACTP"/>
    <property type="match status" value="1"/>
</dbReference>
<sequence length="589" mass="61129">MSDSVVLAATSVGTQRTLTLTLFIILVGVTLAITVWASRQTRSAADFYAGGRSFSGFQNGMAIGGDYMSAASFLGIAGIIALNGYDGFLYSIGFLVAWLVALLLVAELMRNSGRYTMADVLAFRMRQAPVRTAGSISTIIVSIFYLLAQMVGAGALVALLLGIKGGDTFLGMSAETAKIVTIALIGVLMIVYVTVGGMKGTTYVQIVKAFMLMIGALVLTLLVLAHYKFNLSSLLGEAAAKSGKTPPESFLQPGLRYGKEFAGNATATLASKLDLISLGLALVLGTAGLPHILIRFYTVPNAKAARKSVVWAIGLIGVFYLMTLALGFGAAALVGRSAIVAQDAAGNTAAPQLAQELGKRYLGGDFGGSLLLAIIAAVAFATILAVVAGLTLASSSSLAHDLYANVLRRGQTDERQEVVVARYSAFVIGAVAIVLGIFARNLNVAFLVALAFAIAASANLPAILFSLFWKRFNTRGATWGIYAGLISAVGVVLLSPIAWGGVSDARTPATLTAAQAKDCGVPQNSKEVSNATALFSCTTAAPIPLENPGLISIPIGFIFAALGAMSSKERDPDKYSELEARSLTGAGAH</sequence>
<comment type="subcellular location">
    <subcellularLocation>
        <location evidence="1">Cell membrane</location>
        <topology evidence="1">Multi-pass membrane protein</topology>
    </subcellularLocation>
</comment>
<evidence type="ECO:0000256" key="8">
    <source>
        <dbReference type="ARBA" id="ARBA00023136"/>
    </source>
</evidence>
<keyword evidence="12" id="KW-1185">Reference proteome</keyword>
<organism evidence="11 12">
    <name type="scientific">Dactylosporangium salmoneum</name>
    <dbReference type="NCBI Taxonomy" id="53361"/>
    <lineage>
        <taxon>Bacteria</taxon>
        <taxon>Bacillati</taxon>
        <taxon>Actinomycetota</taxon>
        <taxon>Actinomycetes</taxon>
        <taxon>Micromonosporales</taxon>
        <taxon>Micromonosporaceae</taxon>
        <taxon>Dactylosporangium</taxon>
    </lineage>
</organism>
<evidence type="ECO:0000256" key="6">
    <source>
        <dbReference type="ARBA" id="ARBA00022847"/>
    </source>
</evidence>
<dbReference type="CDD" id="cd11480">
    <property type="entry name" value="SLC5sbd_u4"/>
    <property type="match status" value="1"/>
</dbReference>
<feature type="transmembrane region" description="Helical" evidence="10">
    <location>
        <begin position="59"/>
        <end position="82"/>
    </location>
</feature>
<evidence type="ECO:0000256" key="2">
    <source>
        <dbReference type="ARBA" id="ARBA00006434"/>
    </source>
</evidence>
<feature type="transmembrane region" description="Helical" evidence="10">
    <location>
        <begin position="481"/>
        <end position="502"/>
    </location>
</feature>
<dbReference type="RefSeq" id="WP_344610865.1">
    <property type="nucleotide sequence ID" value="NZ_BAAARV010000005.1"/>
</dbReference>
<keyword evidence="7 10" id="KW-1133">Transmembrane helix</keyword>
<feature type="transmembrane region" description="Helical" evidence="10">
    <location>
        <begin position="88"/>
        <end position="109"/>
    </location>
</feature>
<feature type="transmembrane region" description="Helical" evidence="10">
    <location>
        <begin position="420"/>
        <end position="439"/>
    </location>
</feature>
<proteinExistence type="inferred from homology"/>
<feature type="transmembrane region" description="Helical" evidence="10">
    <location>
        <begin position="309"/>
        <end position="334"/>
    </location>
</feature>
<evidence type="ECO:0000256" key="1">
    <source>
        <dbReference type="ARBA" id="ARBA00004651"/>
    </source>
</evidence>
<feature type="transmembrane region" description="Helical" evidence="10">
    <location>
        <begin position="549"/>
        <end position="566"/>
    </location>
</feature>
<evidence type="ECO:0000256" key="7">
    <source>
        <dbReference type="ARBA" id="ARBA00022989"/>
    </source>
</evidence>
<evidence type="ECO:0000256" key="3">
    <source>
        <dbReference type="ARBA" id="ARBA00022448"/>
    </source>
</evidence>
<protein>
    <submittedName>
        <fullName evidence="11">Cation acetate symporter</fullName>
    </submittedName>
</protein>
<evidence type="ECO:0000256" key="9">
    <source>
        <dbReference type="RuleBase" id="RU362091"/>
    </source>
</evidence>
<accession>A0ABP5SG56</accession>
<feature type="transmembrane region" description="Helical" evidence="10">
    <location>
        <begin position="275"/>
        <end position="297"/>
    </location>
</feature>
<name>A0ABP5SG56_9ACTN</name>
<feature type="transmembrane region" description="Helical" evidence="10">
    <location>
        <begin position="179"/>
        <end position="197"/>
    </location>
</feature>
<keyword evidence="8 10" id="KW-0472">Membrane</keyword>
<dbReference type="EMBL" id="BAAARV010000005">
    <property type="protein sequence ID" value="GAA2330548.1"/>
    <property type="molecule type" value="Genomic_DNA"/>
</dbReference>
<dbReference type="InterPro" id="IPR001734">
    <property type="entry name" value="Na/solute_symporter"/>
</dbReference>
<dbReference type="InterPro" id="IPR050277">
    <property type="entry name" value="Sodium:Solute_Symporter"/>
</dbReference>
<evidence type="ECO:0000256" key="10">
    <source>
        <dbReference type="SAM" id="Phobius"/>
    </source>
</evidence>
<dbReference type="PROSITE" id="PS50283">
    <property type="entry name" value="NA_SOLUT_SYMP_3"/>
    <property type="match status" value="1"/>
</dbReference>
<keyword evidence="5 10" id="KW-0812">Transmembrane</keyword>
<dbReference type="Gene3D" id="1.20.1730.10">
    <property type="entry name" value="Sodium/glucose cotransporter"/>
    <property type="match status" value="1"/>
</dbReference>
<feature type="transmembrane region" description="Helical" evidence="10">
    <location>
        <begin position="370"/>
        <end position="399"/>
    </location>
</feature>
<evidence type="ECO:0000256" key="4">
    <source>
        <dbReference type="ARBA" id="ARBA00022475"/>
    </source>
</evidence>
<evidence type="ECO:0000313" key="11">
    <source>
        <dbReference type="EMBL" id="GAA2330548.1"/>
    </source>
</evidence>
<feature type="transmembrane region" description="Helical" evidence="10">
    <location>
        <begin position="209"/>
        <end position="227"/>
    </location>
</feature>
<keyword evidence="6" id="KW-0769">Symport</keyword>
<gene>
    <name evidence="11" type="ORF">GCM10010170_008570</name>
</gene>
<keyword evidence="3" id="KW-0813">Transport</keyword>
<feature type="transmembrane region" description="Helical" evidence="10">
    <location>
        <begin position="20"/>
        <end position="38"/>
    </location>
</feature>
<dbReference type="Pfam" id="PF00474">
    <property type="entry name" value="SSF"/>
    <property type="match status" value="1"/>
</dbReference>
<evidence type="ECO:0000313" key="12">
    <source>
        <dbReference type="Proteomes" id="UP001501444"/>
    </source>
</evidence>
<feature type="transmembrane region" description="Helical" evidence="10">
    <location>
        <begin position="445"/>
        <end position="469"/>
    </location>
</feature>
<comment type="similarity">
    <text evidence="2 9">Belongs to the sodium:solute symporter (SSF) (TC 2.A.21) family.</text>
</comment>
<dbReference type="PANTHER" id="PTHR48086">
    <property type="entry name" value="SODIUM/PROLINE SYMPORTER-RELATED"/>
    <property type="match status" value="1"/>
</dbReference>
<keyword evidence="4" id="KW-1003">Cell membrane</keyword>
<dbReference type="Proteomes" id="UP001501444">
    <property type="component" value="Unassembled WGS sequence"/>
</dbReference>
<dbReference type="InterPro" id="IPR038377">
    <property type="entry name" value="Na/Glc_symporter_sf"/>
</dbReference>
<comment type="caution">
    <text evidence="11">The sequence shown here is derived from an EMBL/GenBank/DDBJ whole genome shotgun (WGS) entry which is preliminary data.</text>
</comment>
<feature type="transmembrane region" description="Helical" evidence="10">
    <location>
        <begin position="130"/>
        <end position="159"/>
    </location>
</feature>